<dbReference type="Pfam" id="PF09411">
    <property type="entry name" value="PagL"/>
    <property type="match status" value="1"/>
</dbReference>
<keyword evidence="2" id="KW-1185">Reference proteome</keyword>
<gene>
    <name evidence="1" type="ORF">C8N45_10945</name>
</gene>
<dbReference type="OrthoDB" id="6199047at2"/>
<proteinExistence type="predicted"/>
<dbReference type="Gene3D" id="2.40.160.20">
    <property type="match status" value="1"/>
</dbReference>
<dbReference type="EMBL" id="QBUD01000009">
    <property type="protein sequence ID" value="PUB12737.1"/>
    <property type="molecule type" value="Genomic_DNA"/>
</dbReference>
<comment type="caution">
    <text evidence="1">The sequence shown here is derived from an EMBL/GenBank/DDBJ whole genome shotgun (WGS) entry which is preliminary data.</text>
</comment>
<sequence>MDGTLAVIWLLTSLTDMGFNDCPTGCLREKAQTQRLSFSAADVQFQDESISEELYIGLDANRSFGPFQPTMGGSVTNDGDLWFGAGAKWTSQQVFDVPLFVETSLMPGVYKSGDGPDIGGALQFRSAFGVGYSFDSGATLTVLYDHRSNADSQPLNPGLETLSIRYAISLE</sequence>
<evidence type="ECO:0000313" key="1">
    <source>
        <dbReference type="EMBL" id="PUB12737.1"/>
    </source>
</evidence>
<dbReference type="InterPro" id="IPR018550">
    <property type="entry name" value="Lipid-A_deacylase-rel"/>
</dbReference>
<dbReference type="RefSeq" id="WP_108387188.1">
    <property type="nucleotide sequence ID" value="NZ_QBUD01000009.1"/>
</dbReference>
<accession>A0A2T6KCQ8</accession>
<organism evidence="1 2">
    <name type="scientific">Yoonia sediminilitoris</name>
    <dbReference type="NCBI Taxonomy" id="1286148"/>
    <lineage>
        <taxon>Bacteria</taxon>
        <taxon>Pseudomonadati</taxon>
        <taxon>Pseudomonadota</taxon>
        <taxon>Alphaproteobacteria</taxon>
        <taxon>Rhodobacterales</taxon>
        <taxon>Paracoccaceae</taxon>
        <taxon>Yoonia</taxon>
    </lineage>
</organism>
<reference evidence="1 2" key="1">
    <citation type="submission" date="2018-04" db="EMBL/GenBank/DDBJ databases">
        <title>Genomic Encyclopedia of Archaeal and Bacterial Type Strains, Phase II (KMG-II): from individual species to whole genera.</title>
        <authorList>
            <person name="Goeker M."/>
        </authorList>
    </citation>
    <scope>NUCLEOTIDE SEQUENCE [LARGE SCALE GENOMIC DNA]</scope>
    <source>
        <strain evidence="1 2">DSM 29955</strain>
    </source>
</reference>
<dbReference type="AlphaFoldDB" id="A0A2T6KCQ8"/>
<name>A0A2T6KCQ8_9RHOB</name>
<evidence type="ECO:0000313" key="2">
    <source>
        <dbReference type="Proteomes" id="UP000244523"/>
    </source>
</evidence>
<protein>
    <submittedName>
        <fullName evidence="1">Lipid A 3-O-deacylase PagL</fullName>
    </submittedName>
</protein>
<dbReference type="Proteomes" id="UP000244523">
    <property type="component" value="Unassembled WGS sequence"/>
</dbReference>